<gene>
    <name evidence="1" type="ORF">Q5Y73_07815</name>
</gene>
<sequence>MGLKEEPFVVVQSFSIEDPYNIFNPEPNLIILDPNDPTEVLCIDVCINQPDKTQVSIDSMTQIAVRAGSFIVDFEVLYEIVANDTVIARINDEMSYQSAIDIGRHTNFPNFSVVDKNPRAGNNTYKLICTNLAGDPSSILAASRSLKATVIPL</sequence>
<keyword evidence="2" id="KW-1185">Reference proteome</keyword>
<dbReference type="RefSeq" id="WP_305991298.1">
    <property type="nucleotide sequence ID" value="NZ_JAVAMP010000002.1"/>
</dbReference>
<protein>
    <submittedName>
        <fullName evidence="1">Uncharacterized protein</fullName>
    </submittedName>
</protein>
<name>A0ABT9IY11_9BACL</name>
<reference evidence="1 2" key="1">
    <citation type="submission" date="2023-08" db="EMBL/GenBank/DDBJ databases">
        <authorList>
            <person name="Park J.-S."/>
        </authorList>
    </citation>
    <scope>NUCLEOTIDE SEQUENCE [LARGE SCALE GENOMIC DNA]</scope>
    <source>
        <strain evidence="1 2">2205SS18-9</strain>
    </source>
</reference>
<proteinExistence type="predicted"/>
<comment type="caution">
    <text evidence="1">The sequence shown here is derived from an EMBL/GenBank/DDBJ whole genome shotgun (WGS) entry which is preliminary data.</text>
</comment>
<dbReference type="EMBL" id="JAVAMP010000002">
    <property type="protein sequence ID" value="MDP5274007.1"/>
    <property type="molecule type" value="Genomic_DNA"/>
</dbReference>
<dbReference type="Proteomes" id="UP001231941">
    <property type="component" value="Unassembled WGS sequence"/>
</dbReference>
<evidence type="ECO:0000313" key="2">
    <source>
        <dbReference type="Proteomes" id="UP001231941"/>
    </source>
</evidence>
<accession>A0ABT9IY11</accession>
<evidence type="ECO:0000313" key="1">
    <source>
        <dbReference type="EMBL" id="MDP5274007.1"/>
    </source>
</evidence>
<organism evidence="1 2">
    <name type="scientific">Chengkuizengella axinellae</name>
    <dbReference type="NCBI Taxonomy" id="3064388"/>
    <lineage>
        <taxon>Bacteria</taxon>
        <taxon>Bacillati</taxon>
        <taxon>Bacillota</taxon>
        <taxon>Bacilli</taxon>
        <taxon>Bacillales</taxon>
        <taxon>Paenibacillaceae</taxon>
        <taxon>Chengkuizengella</taxon>
    </lineage>
</organism>